<protein>
    <submittedName>
        <fullName evidence="1">Uncharacterized protein</fullName>
    </submittedName>
</protein>
<proteinExistence type="predicted"/>
<gene>
    <name evidence="1" type="ORF">SAMN02746064_00191</name>
</gene>
<evidence type="ECO:0000313" key="1">
    <source>
        <dbReference type="EMBL" id="SHE29424.1"/>
    </source>
</evidence>
<name>A0A1M4SB25_9FIRM</name>
<dbReference type="STRING" id="1120975.SAMN02746064_00191"/>
<keyword evidence="2" id="KW-1185">Reference proteome</keyword>
<dbReference type="AlphaFoldDB" id="A0A1M4SB25"/>
<dbReference type="EMBL" id="FQTU01000001">
    <property type="protein sequence ID" value="SHE29424.1"/>
    <property type="molecule type" value="Genomic_DNA"/>
</dbReference>
<dbReference type="Proteomes" id="UP000184251">
    <property type="component" value="Unassembled WGS sequence"/>
</dbReference>
<organism evidence="1 2">
    <name type="scientific">Alkalibacter saccharofermentans DSM 14828</name>
    <dbReference type="NCBI Taxonomy" id="1120975"/>
    <lineage>
        <taxon>Bacteria</taxon>
        <taxon>Bacillati</taxon>
        <taxon>Bacillota</taxon>
        <taxon>Clostridia</taxon>
        <taxon>Eubacteriales</taxon>
        <taxon>Eubacteriaceae</taxon>
        <taxon>Alkalibacter</taxon>
    </lineage>
</organism>
<sequence length="57" mass="6063">MKINSIIKTVVTELSATVKRLFSIYASSIATVIPADAKMGLPVENSIAGKVMEPRTA</sequence>
<accession>A0A1M4SB25</accession>
<reference evidence="1 2" key="1">
    <citation type="submission" date="2016-11" db="EMBL/GenBank/DDBJ databases">
        <authorList>
            <person name="Jaros S."/>
            <person name="Januszkiewicz K."/>
            <person name="Wedrychowicz H."/>
        </authorList>
    </citation>
    <scope>NUCLEOTIDE SEQUENCE [LARGE SCALE GENOMIC DNA]</scope>
    <source>
        <strain evidence="1 2">DSM 14828</strain>
    </source>
</reference>
<evidence type="ECO:0000313" key="2">
    <source>
        <dbReference type="Proteomes" id="UP000184251"/>
    </source>
</evidence>